<sequence>MQSELLYRSSRALRFKKARATRKYLLSIRRSKLKRAYTKDIINLDSIILHLPGSLSTDDNCPRSSHTNDTLEMSQTPRDVYRVISPLTSSSSRATSIIFNTPPSVSGGVQSRTLADITNRFNLPKQPISVGHTTPPTVTKVNRKRRMDAIFERRARHSHTVDNGQLAWSTLYGEDDCCDQPPKSHNSHSNNHGNSAAGPTFIEERVNKTRSSKHPKFSLCCMQGKVVLPPSKKPPKFLKNLISKKDSRSAHFMKEIRNYNNMFAFTSMGGKIDHTVNQSKGPDVFRLHGQNMHLLGSLLPCDGERPKFSLLYIYDTDNEVSNCAHNVRTVKARCRSYNANNLRLKLIWKHQSDARTYNLPTASEVAALIVGDFDMEKGERDIIVENRSGHLQRIDELHPLYLLMQYPLLFSYGEDGYREDILFRDDSISDSRKQRYLTLR</sequence>
<protein>
    <recommendedName>
        <fullName evidence="4">Helitron helicase-like domain-containing protein</fullName>
    </recommendedName>
</protein>
<comment type="caution">
    <text evidence="2">The sequence shown here is derived from an EMBL/GenBank/DDBJ whole genome shotgun (WGS) entry which is preliminary data.</text>
</comment>
<dbReference type="Proteomes" id="UP000634136">
    <property type="component" value="Unassembled WGS sequence"/>
</dbReference>
<evidence type="ECO:0008006" key="4">
    <source>
        <dbReference type="Google" id="ProtNLM"/>
    </source>
</evidence>
<evidence type="ECO:0000313" key="2">
    <source>
        <dbReference type="EMBL" id="KAF7835663.1"/>
    </source>
</evidence>
<keyword evidence="3" id="KW-1185">Reference proteome</keyword>
<evidence type="ECO:0000256" key="1">
    <source>
        <dbReference type="SAM" id="MobiDB-lite"/>
    </source>
</evidence>
<reference evidence="2" key="1">
    <citation type="submission" date="2020-09" db="EMBL/GenBank/DDBJ databases">
        <title>Genome-Enabled Discovery of Anthraquinone Biosynthesis in Senna tora.</title>
        <authorList>
            <person name="Kang S.-H."/>
            <person name="Pandey R.P."/>
            <person name="Lee C.-M."/>
            <person name="Sim J.-S."/>
            <person name="Jeong J.-T."/>
            <person name="Choi B.-S."/>
            <person name="Jung M."/>
            <person name="Ginzburg D."/>
            <person name="Zhao K."/>
            <person name="Won S.Y."/>
            <person name="Oh T.-J."/>
            <person name="Yu Y."/>
            <person name="Kim N.-H."/>
            <person name="Lee O.R."/>
            <person name="Lee T.-H."/>
            <person name="Bashyal P."/>
            <person name="Kim T.-S."/>
            <person name="Lee W.-H."/>
            <person name="Kawkins C."/>
            <person name="Kim C.-K."/>
            <person name="Kim J.S."/>
            <person name="Ahn B.O."/>
            <person name="Rhee S.Y."/>
            <person name="Sohng J.K."/>
        </authorList>
    </citation>
    <scope>NUCLEOTIDE SEQUENCE</scope>
    <source>
        <tissue evidence="2">Leaf</tissue>
    </source>
</reference>
<gene>
    <name evidence="2" type="ORF">G2W53_010522</name>
</gene>
<dbReference type="PANTHER" id="PTHR45786:SF66">
    <property type="entry name" value="HOOK MOTIF PROTEIN, PUTATIVE-RELATED"/>
    <property type="match status" value="1"/>
</dbReference>
<evidence type="ECO:0000313" key="3">
    <source>
        <dbReference type="Proteomes" id="UP000634136"/>
    </source>
</evidence>
<proteinExistence type="predicted"/>
<dbReference type="OrthoDB" id="1937254at2759"/>
<feature type="region of interest" description="Disordered" evidence="1">
    <location>
        <begin position="179"/>
        <end position="198"/>
    </location>
</feature>
<feature type="compositionally biased region" description="Low complexity" evidence="1">
    <location>
        <begin position="187"/>
        <end position="198"/>
    </location>
</feature>
<accession>A0A834X165</accession>
<name>A0A834X165_9FABA</name>
<dbReference type="PANTHER" id="PTHR45786">
    <property type="entry name" value="DNA BINDING PROTEIN-LIKE"/>
    <property type="match status" value="1"/>
</dbReference>
<dbReference type="EMBL" id="JAAIUW010000004">
    <property type="protein sequence ID" value="KAF7835663.1"/>
    <property type="molecule type" value="Genomic_DNA"/>
</dbReference>
<dbReference type="AlphaFoldDB" id="A0A834X165"/>
<organism evidence="2 3">
    <name type="scientific">Senna tora</name>
    <dbReference type="NCBI Taxonomy" id="362788"/>
    <lineage>
        <taxon>Eukaryota</taxon>
        <taxon>Viridiplantae</taxon>
        <taxon>Streptophyta</taxon>
        <taxon>Embryophyta</taxon>
        <taxon>Tracheophyta</taxon>
        <taxon>Spermatophyta</taxon>
        <taxon>Magnoliopsida</taxon>
        <taxon>eudicotyledons</taxon>
        <taxon>Gunneridae</taxon>
        <taxon>Pentapetalae</taxon>
        <taxon>rosids</taxon>
        <taxon>fabids</taxon>
        <taxon>Fabales</taxon>
        <taxon>Fabaceae</taxon>
        <taxon>Caesalpinioideae</taxon>
        <taxon>Cassia clade</taxon>
        <taxon>Senna</taxon>
    </lineage>
</organism>